<organism evidence="2 3">
    <name type="scientific">Rudanella paleaurantiibacter</name>
    <dbReference type="NCBI Taxonomy" id="2614655"/>
    <lineage>
        <taxon>Bacteria</taxon>
        <taxon>Pseudomonadati</taxon>
        <taxon>Bacteroidota</taxon>
        <taxon>Cytophagia</taxon>
        <taxon>Cytophagales</taxon>
        <taxon>Cytophagaceae</taxon>
        <taxon>Rudanella</taxon>
    </lineage>
</organism>
<dbReference type="Proteomes" id="UP000488299">
    <property type="component" value="Unassembled WGS sequence"/>
</dbReference>
<evidence type="ECO:0000256" key="1">
    <source>
        <dbReference type="SAM" id="MobiDB-lite"/>
    </source>
</evidence>
<dbReference type="EMBL" id="WELI01000007">
    <property type="protein sequence ID" value="KAB7728724.1"/>
    <property type="molecule type" value="Genomic_DNA"/>
</dbReference>
<dbReference type="AlphaFoldDB" id="A0A7J5TW94"/>
<feature type="region of interest" description="Disordered" evidence="1">
    <location>
        <begin position="84"/>
        <end position="110"/>
    </location>
</feature>
<keyword evidence="3" id="KW-1185">Reference proteome</keyword>
<name>A0A7J5TW94_9BACT</name>
<protein>
    <submittedName>
        <fullName evidence="2">YtxH domain-containing protein</fullName>
    </submittedName>
</protein>
<comment type="caution">
    <text evidence="2">The sequence shown here is derived from an EMBL/GenBank/DDBJ whole genome shotgun (WGS) entry which is preliminary data.</text>
</comment>
<evidence type="ECO:0000313" key="2">
    <source>
        <dbReference type="EMBL" id="KAB7728724.1"/>
    </source>
</evidence>
<dbReference type="RefSeq" id="WP_152125615.1">
    <property type="nucleotide sequence ID" value="NZ_WELI01000007.1"/>
</dbReference>
<proteinExistence type="predicted"/>
<evidence type="ECO:0000313" key="3">
    <source>
        <dbReference type="Proteomes" id="UP000488299"/>
    </source>
</evidence>
<sequence>MAVNAKHLATFILGAAAGAALTKYLQTEEGEKLMADLKEKGNQFKSEAEAAVDNAPEYFDNLRNQLADMLKNNFPNAEHAINDILGKKSELPATETPNPAPTPTSGPEQV</sequence>
<accession>A0A7J5TW94</accession>
<reference evidence="2 3" key="1">
    <citation type="submission" date="2019-10" db="EMBL/GenBank/DDBJ databases">
        <title>Rudanella paleaurantiibacter sp. nov., isolated from sludge.</title>
        <authorList>
            <person name="Xu S.Q."/>
        </authorList>
    </citation>
    <scope>NUCLEOTIDE SEQUENCE [LARGE SCALE GENOMIC DNA]</scope>
    <source>
        <strain evidence="2 3">HX-22-17</strain>
    </source>
</reference>
<gene>
    <name evidence="2" type="ORF">F5984_18005</name>
</gene>